<gene>
    <name evidence="2" type="ORF">Ga0123461_2457</name>
</gene>
<evidence type="ECO:0000313" key="3">
    <source>
        <dbReference type="Proteomes" id="UP000231701"/>
    </source>
</evidence>
<dbReference type="Gene3D" id="1.20.1050.10">
    <property type="match status" value="1"/>
</dbReference>
<name>A0A2K8L9A0_MARES</name>
<keyword evidence="3" id="KW-1185">Reference proteome</keyword>
<dbReference type="Proteomes" id="UP000231701">
    <property type="component" value="Chromosome"/>
</dbReference>
<evidence type="ECO:0000313" key="2">
    <source>
        <dbReference type="EMBL" id="ATX80856.1"/>
    </source>
</evidence>
<dbReference type="PANTHER" id="PTHR43968">
    <property type="match status" value="1"/>
</dbReference>
<evidence type="ECO:0000259" key="1">
    <source>
        <dbReference type="PROSITE" id="PS50404"/>
    </source>
</evidence>
<dbReference type="GO" id="GO:0005737">
    <property type="term" value="C:cytoplasm"/>
    <property type="evidence" value="ECO:0007669"/>
    <property type="project" value="TreeGrafter"/>
</dbReference>
<keyword evidence="2" id="KW-0808">Transferase</keyword>
<dbReference type="EMBL" id="CP018799">
    <property type="protein sequence ID" value="ATX80856.1"/>
    <property type="molecule type" value="Genomic_DNA"/>
</dbReference>
<reference evidence="2 3" key="1">
    <citation type="submission" date="2016-12" db="EMBL/GenBank/DDBJ databases">
        <title>Isolation and genomic insights into novel planktonic Zetaproteobacteria from stratified waters of the Chesapeake Bay.</title>
        <authorList>
            <person name="McAllister S.M."/>
            <person name="Kato S."/>
            <person name="Chan C.S."/>
            <person name="Chiu B.K."/>
            <person name="Field E.K."/>
        </authorList>
    </citation>
    <scope>NUCLEOTIDE SEQUENCE [LARGE SCALE GENOMIC DNA]</scope>
    <source>
        <strain evidence="2 3">CP-5</strain>
    </source>
</reference>
<dbReference type="AlphaFoldDB" id="A0A2K8L9A0"/>
<protein>
    <submittedName>
        <fullName evidence="2">Glutathione S-transferase</fullName>
    </submittedName>
</protein>
<dbReference type="Gene3D" id="3.40.30.10">
    <property type="entry name" value="Glutaredoxin"/>
    <property type="match status" value="1"/>
</dbReference>
<feature type="domain" description="GST N-terminal" evidence="1">
    <location>
        <begin position="1"/>
        <end position="62"/>
    </location>
</feature>
<organism evidence="2 3">
    <name type="scientific">Mariprofundus aestuarium</name>
    <dbReference type="NCBI Taxonomy" id="1921086"/>
    <lineage>
        <taxon>Bacteria</taxon>
        <taxon>Pseudomonadati</taxon>
        <taxon>Pseudomonadota</taxon>
        <taxon>Candidatius Mariprofundia</taxon>
        <taxon>Mariprofundales</taxon>
        <taxon>Mariprofundaceae</taxon>
        <taxon>Mariprofundus</taxon>
    </lineage>
</organism>
<dbReference type="SUPFAM" id="SSF47616">
    <property type="entry name" value="GST C-terminal domain-like"/>
    <property type="match status" value="1"/>
</dbReference>
<dbReference type="InterPro" id="IPR036282">
    <property type="entry name" value="Glutathione-S-Trfase_C_sf"/>
</dbReference>
<dbReference type="PROSITE" id="PS50404">
    <property type="entry name" value="GST_NTER"/>
    <property type="match status" value="1"/>
</dbReference>
<proteinExistence type="predicted"/>
<dbReference type="CDD" id="cd03196">
    <property type="entry name" value="GST_C_5"/>
    <property type="match status" value="1"/>
</dbReference>
<dbReference type="Pfam" id="PF13410">
    <property type="entry name" value="GST_C_2"/>
    <property type="match status" value="1"/>
</dbReference>
<dbReference type="InterPro" id="IPR036249">
    <property type="entry name" value="Thioredoxin-like_sf"/>
</dbReference>
<dbReference type="GO" id="GO:0016740">
    <property type="term" value="F:transferase activity"/>
    <property type="evidence" value="ECO:0007669"/>
    <property type="project" value="UniProtKB-KW"/>
</dbReference>
<dbReference type="PANTHER" id="PTHR43968:SF6">
    <property type="entry name" value="GLUTATHIONE S-TRANSFERASE OMEGA"/>
    <property type="match status" value="1"/>
</dbReference>
<dbReference type="InterPro" id="IPR050983">
    <property type="entry name" value="GST_Omega/HSP26"/>
</dbReference>
<dbReference type="Pfam" id="PF13409">
    <property type="entry name" value="GST_N_2"/>
    <property type="match status" value="1"/>
</dbReference>
<dbReference type="InterPro" id="IPR004045">
    <property type="entry name" value="Glutathione_S-Trfase_N"/>
</dbReference>
<dbReference type="SUPFAM" id="SSF52833">
    <property type="entry name" value="Thioredoxin-like"/>
    <property type="match status" value="1"/>
</dbReference>
<dbReference type="KEGG" id="maes:Ga0123461_2457"/>
<accession>A0A2K8L9A0</accession>
<sequence length="190" mass="21807">MALVQAGIQCVIREVLLKEKPQHLLAISPKGTVPVLLLADGSVMDESLDIMHWAMRQHNAGWSETDDAAVLIERNDSFFKYHLDRYKYPQRFGPETDAAFHRQKAGLFLAELDERLLASINLCGEQERFADIALLPFVRQFAATEPELFSSLPYPNLQAWLNRWLESERFNSAMQRHAQWHPGDAETLLF</sequence>